<dbReference type="GO" id="GO:0016020">
    <property type="term" value="C:membrane"/>
    <property type="evidence" value="ECO:0007669"/>
    <property type="project" value="UniProtKB-SubCell"/>
</dbReference>
<dbReference type="GO" id="GO:0038023">
    <property type="term" value="F:signaling receptor activity"/>
    <property type="evidence" value="ECO:0007669"/>
    <property type="project" value="TreeGrafter"/>
</dbReference>
<keyword evidence="9" id="KW-1185">Reference proteome</keyword>
<feature type="binding site" evidence="6">
    <location>
        <position position="332"/>
    </location>
    <ligand>
        <name>Zn(2+)</name>
        <dbReference type="ChEBI" id="CHEBI:29105"/>
    </ligand>
</feature>
<feature type="transmembrane region" description="Helical" evidence="7">
    <location>
        <begin position="130"/>
        <end position="148"/>
    </location>
</feature>
<evidence type="ECO:0000256" key="1">
    <source>
        <dbReference type="ARBA" id="ARBA00004141"/>
    </source>
</evidence>
<dbReference type="PANTHER" id="PTHR20855">
    <property type="entry name" value="ADIPOR/PROGESTIN RECEPTOR-RELATED"/>
    <property type="match status" value="1"/>
</dbReference>
<dbReference type="GO" id="GO:0046872">
    <property type="term" value="F:metal ion binding"/>
    <property type="evidence" value="ECO:0007669"/>
    <property type="project" value="UniProtKB-KW"/>
</dbReference>
<accession>A0A9P5ITW4</accession>
<comment type="subcellular location">
    <subcellularLocation>
        <location evidence="1">Membrane</location>
        <topology evidence="1">Multi-pass membrane protein</topology>
    </subcellularLocation>
</comment>
<dbReference type="Pfam" id="PF03006">
    <property type="entry name" value="HlyIII"/>
    <property type="match status" value="1"/>
</dbReference>
<evidence type="ECO:0000256" key="3">
    <source>
        <dbReference type="ARBA" id="ARBA00022692"/>
    </source>
</evidence>
<evidence type="ECO:0000256" key="7">
    <source>
        <dbReference type="SAM" id="Phobius"/>
    </source>
</evidence>
<feature type="transmembrane region" description="Helical" evidence="7">
    <location>
        <begin position="293"/>
        <end position="314"/>
    </location>
</feature>
<evidence type="ECO:0000313" key="8">
    <source>
        <dbReference type="EMBL" id="KAF7949890.1"/>
    </source>
</evidence>
<evidence type="ECO:0000313" key="9">
    <source>
        <dbReference type="Proteomes" id="UP000710849"/>
    </source>
</evidence>
<dbReference type="PANTHER" id="PTHR20855:SF52">
    <property type="entry name" value="ADIPONECTIN RECEPTOR PROTEIN"/>
    <property type="match status" value="1"/>
</dbReference>
<evidence type="ECO:0000256" key="2">
    <source>
        <dbReference type="ARBA" id="ARBA00007018"/>
    </source>
</evidence>
<gene>
    <name evidence="8" type="ORF">EAE97_003399</name>
</gene>
<feature type="transmembrane region" description="Helical" evidence="7">
    <location>
        <begin position="234"/>
        <end position="253"/>
    </location>
</feature>
<proteinExistence type="inferred from homology"/>
<dbReference type="GeneID" id="62146988"/>
<dbReference type="EMBL" id="RCSW01000005">
    <property type="protein sequence ID" value="KAF7949890.1"/>
    <property type="molecule type" value="Genomic_DNA"/>
</dbReference>
<feature type="transmembrane region" description="Helical" evidence="7">
    <location>
        <begin position="265"/>
        <end position="286"/>
    </location>
</feature>
<evidence type="ECO:0000256" key="6">
    <source>
        <dbReference type="PIRSR" id="PIRSR604254-1"/>
    </source>
</evidence>
<organism evidence="8 9">
    <name type="scientific">Botrytis byssoidea</name>
    <dbReference type="NCBI Taxonomy" id="139641"/>
    <lineage>
        <taxon>Eukaryota</taxon>
        <taxon>Fungi</taxon>
        <taxon>Dikarya</taxon>
        <taxon>Ascomycota</taxon>
        <taxon>Pezizomycotina</taxon>
        <taxon>Leotiomycetes</taxon>
        <taxon>Helotiales</taxon>
        <taxon>Sclerotiniaceae</taxon>
        <taxon>Botrytis</taxon>
    </lineage>
</organism>
<evidence type="ECO:0000256" key="4">
    <source>
        <dbReference type="ARBA" id="ARBA00022989"/>
    </source>
</evidence>
<dbReference type="Proteomes" id="UP000710849">
    <property type="component" value="Unassembled WGS sequence"/>
</dbReference>
<keyword evidence="3 7" id="KW-0812">Transmembrane</keyword>
<sequence length="366" mass="41792">MVHRRKSLSPRKEGAFLRNPLHDEKSSLLGIPNPFSNRDPPILKPWTELGEFCRNRATLPTPSPPPNYAVKISSRKRHRLMLWRRSYDVLIEIWQQEDNHFIETGYRAASNSLRECFASWGYLHNETINIWSHLIGAALFVALPVYLYKAEIPPRYAVATKEDIVVCGIYFLGVAICFCLSALYHTVMNHSQQMDTFGAQLDFQGVILLMWGATIPLVYYGFYCDTAIHRYSYWALLSLLAVACSGSTFQPHFRDPFLRPVRAATFGSLAVVTMVPVVHGATVYGWQVQNQRMGITWVLITLMLNVLGATAYAIKFPERWFNKTFDLFGASHQLFHMMVVLAALVYSKAILQAFDFAHAYDHTCNR</sequence>
<feature type="binding site" evidence="6">
    <location>
        <position position="185"/>
    </location>
    <ligand>
        <name>Zn(2+)</name>
        <dbReference type="ChEBI" id="CHEBI:29105"/>
    </ligand>
</feature>
<dbReference type="GO" id="GO:0006882">
    <property type="term" value="P:intracellular zinc ion homeostasis"/>
    <property type="evidence" value="ECO:0007669"/>
    <property type="project" value="TreeGrafter"/>
</dbReference>
<keyword evidence="4 7" id="KW-1133">Transmembrane helix</keyword>
<feature type="binding site" evidence="6">
    <location>
        <position position="336"/>
    </location>
    <ligand>
        <name>Zn(2+)</name>
        <dbReference type="ChEBI" id="CHEBI:29105"/>
    </ligand>
</feature>
<keyword evidence="6" id="KW-0862">Zinc</keyword>
<evidence type="ECO:0000256" key="5">
    <source>
        <dbReference type="ARBA" id="ARBA00023136"/>
    </source>
</evidence>
<dbReference type="InterPro" id="IPR004254">
    <property type="entry name" value="AdipoR/HlyIII-related"/>
</dbReference>
<keyword evidence="6" id="KW-0479">Metal-binding</keyword>
<keyword evidence="5 7" id="KW-0472">Membrane</keyword>
<dbReference type="RefSeq" id="XP_038735774.1">
    <property type="nucleotide sequence ID" value="XM_038873911.1"/>
</dbReference>
<comment type="caution">
    <text evidence="8">The sequence shown here is derived from an EMBL/GenBank/DDBJ whole genome shotgun (WGS) entry which is preliminary data.</text>
</comment>
<reference evidence="8 9" key="1">
    <citation type="journal article" date="2020" name="Genome Biol. Evol.">
        <title>Comparative genomics of Sclerotiniaceae.</title>
        <authorList>
            <person name="Valero Jimenez C.A."/>
            <person name="Steentjes M."/>
            <person name="Scholten O.E."/>
            <person name="Van Kan J.A.L."/>
        </authorList>
    </citation>
    <scope>NUCLEOTIDE SEQUENCE [LARGE SCALE GENOMIC DNA]</scope>
    <source>
        <strain evidence="8 9">MUCL 94</strain>
    </source>
</reference>
<feature type="transmembrane region" description="Helical" evidence="7">
    <location>
        <begin position="334"/>
        <end position="351"/>
    </location>
</feature>
<dbReference type="AlphaFoldDB" id="A0A9P5ITW4"/>
<feature type="transmembrane region" description="Helical" evidence="7">
    <location>
        <begin position="203"/>
        <end position="222"/>
    </location>
</feature>
<protein>
    <submittedName>
        <fullName evidence="8">Uncharacterized protein</fullName>
    </submittedName>
</protein>
<name>A0A9P5ITW4_9HELO</name>
<feature type="transmembrane region" description="Helical" evidence="7">
    <location>
        <begin position="164"/>
        <end position="183"/>
    </location>
</feature>
<comment type="similarity">
    <text evidence="2">Belongs to the ADIPOR family.</text>
</comment>